<dbReference type="Proteomes" id="UP001277972">
    <property type="component" value="Unassembled WGS sequence"/>
</dbReference>
<organism evidence="1 2">
    <name type="scientific">Gracilibacillus pellucidus</name>
    <dbReference type="NCBI Taxonomy" id="3095368"/>
    <lineage>
        <taxon>Bacteria</taxon>
        <taxon>Bacillati</taxon>
        <taxon>Bacillota</taxon>
        <taxon>Bacilli</taxon>
        <taxon>Bacillales</taxon>
        <taxon>Bacillaceae</taxon>
        <taxon>Gracilibacillus</taxon>
    </lineage>
</organism>
<proteinExistence type="predicted"/>
<evidence type="ECO:0000313" key="2">
    <source>
        <dbReference type="Proteomes" id="UP001277972"/>
    </source>
</evidence>
<name>A0ACC6M361_9BACI</name>
<gene>
    <name evidence="1" type="ORF">SH601_04820</name>
</gene>
<sequence length="1179" mass="132842">MIIHKKIVVMFVMLILLVTSIFPSVTLISNVESMVGAVSEEKEAGDKEEPSSDVTPNEITPDELEGIVASYHFDEKEGNQALDHSGNSDVAILHGGASWTEGRRGNAVNLDGEGSYVELPQGIVSDLDEVTIATWVKLEAERTWSRVFDFGHDTDINMFLTLNSDNGDTRFAIKNGGEEQRVIKDPPQVQVDKWMHYAVTLSNNKTSLYINGQEVASSDDVTLKPSNLGDTTKNFIGKSQWSDPYLAGQIDDFYIFDRALSAEEVAVFTAPENIANVEADTEALTLGDTSSVIKDLTLPTQGENLSSITWESSNEAIIHTDGTVTRPENGEGDQTITLTATIKQGNAVQTKVFDVTVIEMFSDEQAVKEDMQALKIPHPDSVTSKLTLSTSGENDTEISWQSSDNFHLRSDGMVSRPQIGDGDVEVTLTATVSKGDVSDTRDFSITILEQDPYTGYLFAYNKIVNGEEKLHYAVSRYGSEWIELEYDAELVKPIQGNNQFKLRSEDKWYKYEYVDDNWTLFSASKLDGEFKEEDQSYSLPDNALEGTFKQVNEKEWNQLVHQLSEPASLDVVTVTTRKGTAPRMPNIVRIVYTNGLYTMVTIDWDPIDASDYANSGTFTASGAVKDFGTEVTATVEVTEGVSSDTIQNGEFWYDEDGAMIQAHGGHIVKEADTYYWFGEDKGHNGATLQGVNVYASKDLKNWEFRNSVITSESHPELAESKIERPKVLYNEKIDKYVLWGHWEEAHNYNQGNVVVAVSDTIDGDYEFVYRFQPKGFTSRDFTVFQDTDGTAYLFSTANLVNTNVYRLTDDYLYVDEHLYTMFEGGHREAPAVIKEGEFYYFISSGSSGWYPNQGKYAYTKDITNPNGWSELKDLGNPSTFYTQPAYTFTIQGSEEDTIMYVGDRWNPTALRESQYIWLPLELDSGVAEMNYVKEFGLNAETGQVNIYNDILVSENKPVKADKGTNPEAANDGDEQSYFEFGEDLPVQWTVDLEQPYDLSRIDLSWRQYNGSEVYVQYVVEGSNDGENFTTLVDQSENKTPSFQSLNLEGKYRYVRVNILGQYGHTNNADRSVTWYTGLHEVKVFTSEVEDITIDSLQDTLNNYIESNDVSGPLENKLSNRLKQAKKHYQNEKWDQATKGIEDFLKHLNKESFSNHVEEQAREELEVQAEQLLKQWKKDQ</sequence>
<comment type="caution">
    <text evidence="1">The sequence shown here is derived from an EMBL/GenBank/DDBJ whole genome shotgun (WGS) entry which is preliminary data.</text>
</comment>
<keyword evidence="2" id="KW-1185">Reference proteome</keyword>
<dbReference type="EMBL" id="JAWZSR010000002">
    <property type="protein sequence ID" value="MDX8045305.1"/>
    <property type="molecule type" value="Genomic_DNA"/>
</dbReference>
<accession>A0ACC6M361</accession>
<protein>
    <submittedName>
        <fullName evidence="1">Immunoglobulin-like domain-containing protein</fullName>
    </submittedName>
</protein>
<reference evidence="1" key="1">
    <citation type="submission" date="2023-11" db="EMBL/GenBank/DDBJ databases">
        <title>Gracilibacillus pellucida a moderately halophilic bacterium isolated from saline soil in Xinjiang province.</title>
        <authorList>
            <person name="Zhang Z."/>
            <person name="Tan F."/>
            <person name="Wang Y."/>
            <person name="Xia M."/>
        </authorList>
    </citation>
    <scope>NUCLEOTIDE SEQUENCE</scope>
    <source>
        <strain evidence="1">S3-1-1</strain>
    </source>
</reference>
<evidence type="ECO:0000313" key="1">
    <source>
        <dbReference type="EMBL" id="MDX8045305.1"/>
    </source>
</evidence>